<organism evidence="5 6">
    <name type="scientific">Brassica cretica</name>
    <name type="common">Mustard</name>
    <dbReference type="NCBI Taxonomy" id="69181"/>
    <lineage>
        <taxon>Eukaryota</taxon>
        <taxon>Viridiplantae</taxon>
        <taxon>Streptophyta</taxon>
        <taxon>Embryophyta</taxon>
        <taxon>Tracheophyta</taxon>
        <taxon>Spermatophyta</taxon>
        <taxon>Magnoliopsida</taxon>
        <taxon>eudicotyledons</taxon>
        <taxon>Gunneridae</taxon>
        <taxon>Pentapetalae</taxon>
        <taxon>rosids</taxon>
        <taxon>malvids</taxon>
        <taxon>Brassicales</taxon>
        <taxon>Brassicaceae</taxon>
        <taxon>Brassiceae</taxon>
        <taxon>Brassica</taxon>
    </lineage>
</organism>
<accession>A0A8S9MXY3</accession>
<comment type="subcellular location">
    <subcellularLocation>
        <location evidence="2">Cytoplasm</location>
    </subcellularLocation>
    <subcellularLocation>
        <location evidence="1">Nucleus</location>
    </subcellularLocation>
</comment>
<evidence type="ECO:0000256" key="2">
    <source>
        <dbReference type="ARBA" id="ARBA00004496"/>
    </source>
</evidence>
<dbReference type="PANTHER" id="PTHR31250">
    <property type="entry name" value="IQ DOMAIN-CONTAINING PROTEIN IQM3"/>
    <property type="match status" value="1"/>
</dbReference>
<evidence type="ECO:0000256" key="3">
    <source>
        <dbReference type="ARBA" id="ARBA00022490"/>
    </source>
</evidence>
<sequence length="177" mass="20081">MEYWCRAYPRISCMIYYPPELQFRVLEQAQLSPRASSFSNPSPFSLVRSLGTSLGRSPLVQELETEREAYEVVIENRKLIYKPSGIVLDTKESPPDAKRIFVPSVSKILYVGMKKKGNFQHSSFLAGGATLSAGGNSSHTQNQICSNEHIEEYENPVPKEKIVKRRLTQRNQIFPIS</sequence>
<dbReference type="InterPro" id="IPR044159">
    <property type="entry name" value="IQM"/>
</dbReference>
<comment type="caution">
    <text evidence="5">The sequence shown here is derived from an EMBL/GenBank/DDBJ whole genome shotgun (WGS) entry which is preliminary data.</text>
</comment>
<reference evidence="5" key="1">
    <citation type="submission" date="2019-12" db="EMBL/GenBank/DDBJ databases">
        <title>Genome sequencing and annotation of Brassica cretica.</title>
        <authorList>
            <person name="Studholme D.J."/>
            <person name="Sarris P."/>
        </authorList>
    </citation>
    <scope>NUCLEOTIDE SEQUENCE</scope>
    <source>
        <strain evidence="5">PFS-109/04</strain>
        <tissue evidence="5">Leaf</tissue>
    </source>
</reference>
<evidence type="ECO:0000313" key="5">
    <source>
        <dbReference type="EMBL" id="KAF3485314.1"/>
    </source>
</evidence>
<protein>
    <submittedName>
        <fullName evidence="5">Uncharacterized protein</fullName>
    </submittedName>
</protein>
<dbReference type="GO" id="GO:0005634">
    <property type="term" value="C:nucleus"/>
    <property type="evidence" value="ECO:0007669"/>
    <property type="project" value="UniProtKB-SubCell"/>
</dbReference>
<proteinExistence type="predicted"/>
<dbReference type="AlphaFoldDB" id="A0A8S9MXY3"/>
<gene>
    <name evidence="5" type="ORF">F2Q69_00056176</name>
</gene>
<dbReference type="EMBL" id="QGKX02002183">
    <property type="protein sequence ID" value="KAF3485314.1"/>
    <property type="molecule type" value="Genomic_DNA"/>
</dbReference>
<dbReference type="GO" id="GO:0005737">
    <property type="term" value="C:cytoplasm"/>
    <property type="evidence" value="ECO:0007669"/>
    <property type="project" value="UniProtKB-SubCell"/>
</dbReference>
<evidence type="ECO:0000256" key="1">
    <source>
        <dbReference type="ARBA" id="ARBA00004123"/>
    </source>
</evidence>
<keyword evidence="3" id="KW-0963">Cytoplasm</keyword>
<evidence type="ECO:0000256" key="4">
    <source>
        <dbReference type="ARBA" id="ARBA00023242"/>
    </source>
</evidence>
<dbReference type="PANTHER" id="PTHR31250:SF38">
    <property type="entry name" value="IQ DOMAIN-CONTAINING PROTEIN IQM6"/>
    <property type="match status" value="1"/>
</dbReference>
<evidence type="ECO:0000313" key="6">
    <source>
        <dbReference type="Proteomes" id="UP000712600"/>
    </source>
</evidence>
<dbReference type="Proteomes" id="UP000712600">
    <property type="component" value="Unassembled WGS sequence"/>
</dbReference>
<name>A0A8S9MXY3_BRACR</name>
<keyword evidence="4" id="KW-0539">Nucleus</keyword>